<accession>A0AAX6MCH2</accession>
<keyword evidence="3" id="KW-0808">Transferase</keyword>
<feature type="transmembrane region" description="Helical" evidence="9">
    <location>
        <begin position="409"/>
        <end position="427"/>
    </location>
</feature>
<comment type="similarity">
    <text evidence="2">Belongs to the PC-esterase family. CASD1 subfamily.</text>
</comment>
<feature type="transmembrane region" description="Helical" evidence="9">
    <location>
        <begin position="656"/>
        <end position="675"/>
    </location>
</feature>
<reference evidence="11 12" key="1">
    <citation type="journal article" date="2024" name="Front Chem Biol">
        <title>Unveiling the potential of Daldinia eschscholtzii MFLUCC 19-0629 through bioactivity and bioinformatics studies for enhanced sustainable agriculture production.</title>
        <authorList>
            <person name="Brooks S."/>
            <person name="Weaver J.A."/>
            <person name="Klomchit A."/>
            <person name="Alharthi S.A."/>
            <person name="Onlamun T."/>
            <person name="Nurani R."/>
            <person name="Vong T.K."/>
            <person name="Alberti F."/>
            <person name="Greco C."/>
        </authorList>
    </citation>
    <scope>NUCLEOTIDE SEQUENCE [LARGE SCALE GENOMIC DNA]</scope>
    <source>
        <strain evidence="11">MFLUCC 19-0629</strain>
    </source>
</reference>
<protein>
    <recommendedName>
        <fullName evidence="10">Cas1p 10 TM acyl transferase domain-containing protein</fullName>
    </recommendedName>
</protein>
<sequence length="753" mass="85823">MSDEKVYSVHLSNFGFGLLVWLLILAQQIRHEFGLKDPHKCLTLLQNGTWSPLAPDGSRKWEPKGCRMVEHAADSLCECLDHQKLVFIGDSTIRQLFWTAAKKVARGRSETSMKRILQSNNKHHNLFFRTDCAQLDFIWDPWLNSSTSYDILKNFNALPPTLSEQSTEMNEQSPMLIVLGAPGFWAARYGGDDYLNIFKRAIAGISPYLSPDLDKNISTAMTTTRNSGGVTSKIFLTPVGIPNYEDLAPNRSKSITPDRVEEMNYHLSRVFTRNSTFIPWVYNEIPMDPKKDIDRDGLHVSDSVAALKLEIIFNALCNSAANARSRSFRGTCCVAAPKNDIFVAACLLLGLVVGFTTGARRALEVSGNSEGINCALAIGNILIILIWCWCADGISFLGKVERHYQQGTFVTTCVIWLVASVLSLSRSPQQKGGPSPSKRDPPGYRGPGYLSRNQSNEIKGLMQGIILLYHYHYASQVLWVYKIIRLFIAGYFYISGYAHTQYLLTTDDFSLQRVIEILFRINLLSVLLSYMMGTTYTSYYFAPVATFWYLVLYAMLFFFKSRNRDMRWLLFKVLLTTRLTNWFILTPGILETAAKIIHFFFFISIDVQEMRFRLGLDRYITFVGIIVAALVHHASVRRSRPVLELGFGKAVFSLEFTRWLTTICVGSIVTFFYVTQTYLQEKRAYNQLHPLISWIPILGFILLRNSHRMFRDWYLTLPNILGTFSLETYVLQYHIWLGGDATAKLVVGYWEGR</sequence>
<evidence type="ECO:0000256" key="1">
    <source>
        <dbReference type="ARBA" id="ARBA00004141"/>
    </source>
</evidence>
<dbReference type="AlphaFoldDB" id="A0AAX6MCH2"/>
<evidence type="ECO:0000256" key="9">
    <source>
        <dbReference type="SAM" id="Phobius"/>
    </source>
</evidence>
<feature type="transmembrane region" description="Helical" evidence="9">
    <location>
        <begin position="687"/>
        <end position="703"/>
    </location>
</feature>
<evidence type="ECO:0000256" key="6">
    <source>
        <dbReference type="ARBA" id="ARBA00023136"/>
    </source>
</evidence>
<dbReference type="PANTHER" id="PTHR13533:SF1">
    <property type="entry name" value="N-ACETYLNEURAMINATE 9-O-ACETYLTRANSFERASE"/>
    <property type="match status" value="1"/>
</dbReference>
<dbReference type="EMBL" id="JBANMG010000008">
    <property type="protein sequence ID" value="KAK6950164.1"/>
    <property type="molecule type" value="Genomic_DNA"/>
</dbReference>
<feature type="transmembrane region" description="Helical" evidence="9">
    <location>
        <begin position="341"/>
        <end position="363"/>
    </location>
</feature>
<evidence type="ECO:0000259" key="10">
    <source>
        <dbReference type="Pfam" id="PF07779"/>
    </source>
</evidence>
<gene>
    <name evidence="11" type="ORF">Daesc_008490</name>
</gene>
<evidence type="ECO:0000256" key="4">
    <source>
        <dbReference type="ARBA" id="ARBA00022692"/>
    </source>
</evidence>
<feature type="transmembrane region" description="Helical" evidence="9">
    <location>
        <begin position="619"/>
        <end position="636"/>
    </location>
</feature>
<keyword evidence="12" id="KW-1185">Reference proteome</keyword>
<comment type="subcellular location">
    <subcellularLocation>
        <location evidence="1">Membrane</location>
        <topology evidence="1">Multi-pass membrane protein</topology>
    </subcellularLocation>
</comment>
<dbReference type="PANTHER" id="PTHR13533">
    <property type="entry name" value="N-ACETYLNEURAMINATE 9-O-ACETYLTRANSFERASE"/>
    <property type="match status" value="1"/>
</dbReference>
<evidence type="ECO:0000313" key="12">
    <source>
        <dbReference type="Proteomes" id="UP001369815"/>
    </source>
</evidence>
<evidence type="ECO:0000256" key="3">
    <source>
        <dbReference type="ARBA" id="ARBA00022679"/>
    </source>
</evidence>
<evidence type="ECO:0000256" key="8">
    <source>
        <dbReference type="SAM" id="MobiDB-lite"/>
    </source>
</evidence>
<dbReference type="GO" id="GO:0016020">
    <property type="term" value="C:membrane"/>
    <property type="evidence" value="ECO:0007669"/>
    <property type="project" value="UniProtKB-SubCell"/>
</dbReference>
<dbReference type="GO" id="GO:0005794">
    <property type="term" value="C:Golgi apparatus"/>
    <property type="evidence" value="ECO:0007669"/>
    <property type="project" value="UniProtKB-ARBA"/>
</dbReference>
<feature type="transmembrane region" description="Helical" evidence="9">
    <location>
        <begin position="579"/>
        <end position="603"/>
    </location>
</feature>
<evidence type="ECO:0000256" key="2">
    <source>
        <dbReference type="ARBA" id="ARBA00010666"/>
    </source>
</evidence>
<organism evidence="11 12">
    <name type="scientific">Daldinia eschscholtzii</name>
    <dbReference type="NCBI Taxonomy" id="292717"/>
    <lineage>
        <taxon>Eukaryota</taxon>
        <taxon>Fungi</taxon>
        <taxon>Dikarya</taxon>
        <taxon>Ascomycota</taxon>
        <taxon>Pezizomycotina</taxon>
        <taxon>Sordariomycetes</taxon>
        <taxon>Xylariomycetidae</taxon>
        <taxon>Xylariales</taxon>
        <taxon>Hypoxylaceae</taxon>
        <taxon>Daldinia</taxon>
    </lineage>
</organism>
<name>A0AAX6MCH2_9PEZI</name>
<dbReference type="InterPro" id="IPR012419">
    <property type="entry name" value="Cas1_AcylTrans_dom"/>
</dbReference>
<keyword evidence="7" id="KW-0325">Glycoprotein</keyword>
<feature type="domain" description="Cas1p 10 TM acyl transferase" evidence="10">
    <location>
        <begin position="374"/>
        <end position="747"/>
    </location>
</feature>
<feature type="transmembrane region" description="Helical" evidence="9">
    <location>
        <begin position="375"/>
        <end position="397"/>
    </location>
</feature>
<keyword evidence="6 9" id="KW-0472">Membrane</keyword>
<proteinExistence type="inferred from homology"/>
<dbReference type="GO" id="GO:0016740">
    <property type="term" value="F:transferase activity"/>
    <property type="evidence" value="ECO:0007669"/>
    <property type="project" value="UniProtKB-KW"/>
</dbReference>
<feature type="transmembrane region" description="Helical" evidence="9">
    <location>
        <begin position="477"/>
        <end position="494"/>
    </location>
</feature>
<dbReference type="Pfam" id="PF07779">
    <property type="entry name" value="Cas1_AcylT"/>
    <property type="match status" value="1"/>
</dbReference>
<dbReference type="GO" id="GO:0005975">
    <property type="term" value="P:carbohydrate metabolic process"/>
    <property type="evidence" value="ECO:0007669"/>
    <property type="project" value="UniProtKB-ARBA"/>
</dbReference>
<keyword evidence="5 9" id="KW-1133">Transmembrane helix</keyword>
<dbReference type="Proteomes" id="UP001369815">
    <property type="component" value="Unassembled WGS sequence"/>
</dbReference>
<feature type="region of interest" description="Disordered" evidence="8">
    <location>
        <begin position="426"/>
        <end position="446"/>
    </location>
</feature>
<keyword evidence="4 9" id="KW-0812">Transmembrane</keyword>
<evidence type="ECO:0000313" key="11">
    <source>
        <dbReference type="EMBL" id="KAK6950164.1"/>
    </source>
</evidence>
<feature type="transmembrane region" description="Helical" evidence="9">
    <location>
        <begin position="6"/>
        <end position="26"/>
    </location>
</feature>
<feature type="transmembrane region" description="Helical" evidence="9">
    <location>
        <begin position="539"/>
        <end position="559"/>
    </location>
</feature>
<comment type="caution">
    <text evidence="11">The sequence shown here is derived from an EMBL/GenBank/DDBJ whole genome shotgun (WGS) entry which is preliminary data.</text>
</comment>
<evidence type="ECO:0000256" key="5">
    <source>
        <dbReference type="ARBA" id="ARBA00022989"/>
    </source>
</evidence>
<evidence type="ECO:0000256" key="7">
    <source>
        <dbReference type="ARBA" id="ARBA00023180"/>
    </source>
</evidence>